<dbReference type="Proteomes" id="UP001143910">
    <property type="component" value="Unassembled WGS sequence"/>
</dbReference>
<proteinExistence type="predicted"/>
<accession>A0ACC1MQ68</accession>
<comment type="caution">
    <text evidence="1">The sequence shown here is derived from an EMBL/GenBank/DDBJ whole genome shotgun (WGS) entry which is preliminary data.</text>
</comment>
<keyword evidence="2" id="KW-1185">Reference proteome</keyword>
<evidence type="ECO:0000313" key="1">
    <source>
        <dbReference type="EMBL" id="KAJ2968824.1"/>
    </source>
</evidence>
<evidence type="ECO:0000313" key="2">
    <source>
        <dbReference type="Proteomes" id="UP001143910"/>
    </source>
</evidence>
<name>A0ACC1MQ68_9HYPO</name>
<gene>
    <name evidence="1" type="ORF">NQ176_g8991</name>
</gene>
<reference evidence="1" key="1">
    <citation type="submission" date="2022-08" db="EMBL/GenBank/DDBJ databases">
        <title>Genome Sequence of Lecanicillium fungicola.</title>
        <authorList>
            <person name="Buettner E."/>
        </authorList>
    </citation>
    <scope>NUCLEOTIDE SEQUENCE</scope>
    <source>
        <strain evidence="1">Babe33</strain>
    </source>
</reference>
<organism evidence="1 2">
    <name type="scientific">Zarea fungicola</name>
    <dbReference type="NCBI Taxonomy" id="93591"/>
    <lineage>
        <taxon>Eukaryota</taxon>
        <taxon>Fungi</taxon>
        <taxon>Dikarya</taxon>
        <taxon>Ascomycota</taxon>
        <taxon>Pezizomycotina</taxon>
        <taxon>Sordariomycetes</taxon>
        <taxon>Hypocreomycetidae</taxon>
        <taxon>Hypocreales</taxon>
        <taxon>Cordycipitaceae</taxon>
        <taxon>Zarea</taxon>
    </lineage>
</organism>
<protein>
    <submittedName>
        <fullName evidence="1">Uncharacterized protein</fullName>
    </submittedName>
</protein>
<sequence length="119" mass="12602">MTTTATPARIATLIDWAVSNGAVLHPDIQVYQDPITGFSFQVKPTAAKPLPGDYSKPIVRLPASLSLSYLNAISTEGPGSPLSEAILNSSATSERLPPHVIGRLFLIKDLLGPPTILGR</sequence>
<dbReference type="EMBL" id="JANJQO010001892">
    <property type="protein sequence ID" value="KAJ2968824.1"/>
    <property type="molecule type" value="Genomic_DNA"/>
</dbReference>